<keyword evidence="1" id="KW-1133">Transmembrane helix</keyword>
<keyword evidence="1" id="KW-0812">Transmembrane</keyword>
<dbReference type="AlphaFoldDB" id="A0A6S6TEK2"/>
<organism evidence="2">
    <name type="scientific">uncultured Sulfurovum sp</name>
    <dbReference type="NCBI Taxonomy" id="269237"/>
    <lineage>
        <taxon>Bacteria</taxon>
        <taxon>Pseudomonadati</taxon>
        <taxon>Campylobacterota</taxon>
        <taxon>Epsilonproteobacteria</taxon>
        <taxon>Campylobacterales</taxon>
        <taxon>Sulfurovaceae</taxon>
        <taxon>Sulfurovum</taxon>
        <taxon>environmental samples</taxon>
    </lineage>
</organism>
<protein>
    <submittedName>
        <fullName evidence="2">Uncharacterized protein</fullName>
    </submittedName>
</protein>
<accession>A0A6S6TEK2</accession>
<feature type="transmembrane region" description="Helical" evidence="1">
    <location>
        <begin position="6"/>
        <end position="27"/>
    </location>
</feature>
<evidence type="ECO:0000313" key="2">
    <source>
        <dbReference type="EMBL" id="CAA6813821.1"/>
    </source>
</evidence>
<name>A0A6S6TEK2_9BACT</name>
<sequence length="134" mass="15758">MFTVEVLISIFILFLVVTLSATSSKFLNQILKQQERYKTLYSTVFSIKDSISNNICREKNTIRGEMRGLEYIAKCTLLKEERGFQKDYDFENNKEISGNIGLYVFGLYEVELEIVKYNYKLSYVINQYKKSVKQ</sequence>
<proteinExistence type="predicted"/>
<keyword evidence="1" id="KW-0472">Membrane</keyword>
<dbReference type="EMBL" id="CACVAZ010000087">
    <property type="protein sequence ID" value="CAA6813821.1"/>
    <property type="molecule type" value="Genomic_DNA"/>
</dbReference>
<reference evidence="2" key="1">
    <citation type="submission" date="2020-01" db="EMBL/GenBank/DDBJ databases">
        <authorList>
            <person name="Meier V. D."/>
            <person name="Meier V D."/>
        </authorList>
    </citation>
    <scope>NUCLEOTIDE SEQUENCE</scope>
    <source>
        <strain evidence="2">HLG_WM_MAG_02</strain>
    </source>
</reference>
<evidence type="ECO:0000256" key="1">
    <source>
        <dbReference type="SAM" id="Phobius"/>
    </source>
</evidence>
<gene>
    <name evidence="2" type="ORF">HELGO_WM41006</name>
</gene>